<dbReference type="PROSITE" id="PS51975">
    <property type="entry name" value="RNASE_H_2"/>
    <property type="match status" value="1"/>
</dbReference>
<dbReference type="GO" id="GO:0032299">
    <property type="term" value="C:ribonuclease H2 complex"/>
    <property type="evidence" value="ECO:0007669"/>
    <property type="project" value="TreeGrafter"/>
</dbReference>
<dbReference type="GO" id="GO:0046872">
    <property type="term" value="F:metal ion binding"/>
    <property type="evidence" value="ECO:0007669"/>
    <property type="project" value="UniProtKB-KW"/>
</dbReference>
<feature type="region of interest" description="Disordered" evidence="10">
    <location>
        <begin position="231"/>
        <end position="259"/>
    </location>
</feature>
<dbReference type="InterPro" id="IPR024567">
    <property type="entry name" value="RNase_HII/HIII_dom"/>
</dbReference>
<dbReference type="Pfam" id="PF01351">
    <property type="entry name" value="RNase_HII"/>
    <property type="match status" value="1"/>
</dbReference>
<evidence type="ECO:0000313" key="13">
    <source>
        <dbReference type="Proteomes" id="UP001219567"/>
    </source>
</evidence>
<reference evidence="12 13" key="1">
    <citation type="submission" date="2023-03" db="EMBL/GenBank/DDBJ databases">
        <title>Mating type loci evolution in Malassezia.</title>
        <authorList>
            <person name="Coelho M.A."/>
        </authorList>
    </citation>
    <scope>NUCLEOTIDE SEQUENCE [LARGE SCALE GENOMIC DNA]</scope>
    <source>
        <strain evidence="12 13">CBS 9725</strain>
    </source>
</reference>
<dbReference type="PANTHER" id="PTHR10954">
    <property type="entry name" value="RIBONUCLEASE H2 SUBUNIT A"/>
    <property type="match status" value="1"/>
</dbReference>
<keyword evidence="5 8" id="KW-0479">Metal-binding</keyword>
<evidence type="ECO:0000256" key="8">
    <source>
        <dbReference type="PROSITE-ProRule" id="PRU01319"/>
    </source>
</evidence>
<evidence type="ECO:0000256" key="2">
    <source>
        <dbReference type="ARBA" id="ARBA00001946"/>
    </source>
</evidence>
<name>A0AAJ5YU54_9BASI</name>
<dbReference type="FunFam" id="1.10.10.460:FF:000001">
    <property type="entry name" value="Ribonuclease"/>
    <property type="match status" value="1"/>
</dbReference>
<dbReference type="FunFam" id="3.30.420.10:FF:000016">
    <property type="entry name" value="Ribonuclease"/>
    <property type="match status" value="1"/>
</dbReference>
<comment type="cofactor">
    <cofactor evidence="2">
        <name>Mg(2+)</name>
        <dbReference type="ChEBI" id="CHEBI:18420"/>
    </cofactor>
</comment>
<dbReference type="CDD" id="cd07181">
    <property type="entry name" value="RNase_HII_eukaryota_like"/>
    <property type="match status" value="1"/>
</dbReference>
<dbReference type="InterPro" id="IPR036397">
    <property type="entry name" value="RNaseH_sf"/>
</dbReference>
<evidence type="ECO:0000256" key="9">
    <source>
        <dbReference type="RuleBase" id="RU003515"/>
    </source>
</evidence>
<dbReference type="SUPFAM" id="SSF53098">
    <property type="entry name" value="Ribonuclease H-like"/>
    <property type="match status" value="1"/>
</dbReference>
<dbReference type="Gene3D" id="1.10.10.460">
    <property type="entry name" value="Ribonuclease hii. Domain 2"/>
    <property type="match status" value="1"/>
</dbReference>
<sequence length="414" mass="45620">MSASVPSVRDAPLTASYTYSCEVPAECYAGKGAKRVPCVLGVDEAGRGPVLGPLVYGVAYCPEDQQEELREVGFAGELTSLYKDSKSLTAEKRTSLLEALREHHASMGWAVRVMSPQDISAGMLRRNAHNLNAQSCDATVMLIQGVLDSGVDVTQIFVDTVGDPATYARTLRGYFPKHPHIQWTVTRKADVIYPIVGAASIAAKVTRDRCLEHWSYAERNLTIQNLLSHKRKWEQDQPPETATDDTDQDSNASITGSGYPGDPRTVRYLKETLDPVFGWAGIVRFSWATAKTMLEEPLTKAEQKATTSMDSLPKYTALGTRLPTTTRGYALRWIDEPATLTDYFSRAGSRKIGAARNFSTKASTIKTASEPPVDFNIQSHLQTERDAQRNSRPGIWADLSLSCADFADIFQMNQ</sequence>
<dbReference type="GO" id="GO:0004523">
    <property type="term" value="F:RNA-DNA hybrid ribonuclease activity"/>
    <property type="evidence" value="ECO:0007669"/>
    <property type="project" value="UniProtKB-UniRule"/>
</dbReference>
<dbReference type="Proteomes" id="UP001219567">
    <property type="component" value="Chromosome 3"/>
</dbReference>
<evidence type="ECO:0000256" key="4">
    <source>
        <dbReference type="ARBA" id="ARBA00022722"/>
    </source>
</evidence>
<comment type="similarity">
    <text evidence="3">Belongs to the RNase HII family. Eukaryotic subfamily.</text>
</comment>
<dbReference type="PANTHER" id="PTHR10954:SF7">
    <property type="entry name" value="RIBONUCLEASE H2 SUBUNIT A"/>
    <property type="match status" value="1"/>
</dbReference>
<dbReference type="EMBL" id="CP119945">
    <property type="protein sequence ID" value="WFC99811.1"/>
    <property type="molecule type" value="Genomic_DNA"/>
</dbReference>
<evidence type="ECO:0000256" key="1">
    <source>
        <dbReference type="ARBA" id="ARBA00000077"/>
    </source>
</evidence>
<accession>A0AAJ5YU54</accession>
<evidence type="ECO:0000313" key="12">
    <source>
        <dbReference type="EMBL" id="WFC99811.1"/>
    </source>
</evidence>
<evidence type="ECO:0000256" key="6">
    <source>
        <dbReference type="ARBA" id="ARBA00022759"/>
    </source>
</evidence>
<keyword evidence="13" id="KW-1185">Reference proteome</keyword>
<dbReference type="Gene3D" id="3.30.420.10">
    <property type="entry name" value="Ribonuclease H-like superfamily/Ribonuclease H"/>
    <property type="match status" value="1"/>
</dbReference>
<gene>
    <name evidence="12" type="ORF">MYAM1_002557</name>
</gene>
<feature type="domain" description="RNase H type-2" evidence="11">
    <location>
        <begin position="37"/>
        <end position="299"/>
    </location>
</feature>
<protein>
    <recommendedName>
        <fullName evidence="9">Ribonuclease</fullName>
        <ecNumber evidence="9">3.1.26.4</ecNumber>
    </recommendedName>
</protein>
<evidence type="ECO:0000256" key="10">
    <source>
        <dbReference type="SAM" id="MobiDB-lite"/>
    </source>
</evidence>
<comment type="function">
    <text evidence="9">Endonuclease that specifically degrades the RNA of RNA-DNA hybrids.</text>
</comment>
<evidence type="ECO:0000256" key="7">
    <source>
        <dbReference type="ARBA" id="ARBA00022801"/>
    </source>
</evidence>
<comment type="catalytic activity">
    <reaction evidence="1 8 9">
        <text>Endonucleolytic cleavage to 5'-phosphomonoester.</text>
        <dbReference type="EC" id="3.1.26.4"/>
    </reaction>
</comment>
<organism evidence="12 13">
    <name type="scientific">Malassezia yamatoensis</name>
    <dbReference type="NCBI Taxonomy" id="253288"/>
    <lineage>
        <taxon>Eukaryota</taxon>
        <taxon>Fungi</taxon>
        <taxon>Dikarya</taxon>
        <taxon>Basidiomycota</taxon>
        <taxon>Ustilaginomycotina</taxon>
        <taxon>Malasseziomycetes</taxon>
        <taxon>Malasseziales</taxon>
        <taxon>Malasseziaceae</taxon>
        <taxon>Malassezia</taxon>
    </lineage>
</organism>
<comment type="cofactor">
    <cofactor evidence="8">
        <name>Mn(2+)</name>
        <dbReference type="ChEBI" id="CHEBI:29035"/>
    </cofactor>
    <cofactor evidence="8">
        <name>Mg(2+)</name>
        <dbReference type="ChEBI" id="CHEBI:18420"/>
    </cofactor>
    <text evidence="8">Manganese or magnesium. Binds 1 divalent metal ion per monomer in the absence of substrate. May bind a second metal ion after substrate binding.</text>
</comment>
<keyword evidence="6 8" id="KW-0255">Endonuclease</keyword>
<keyword evidence="4 8" id="KW-0540">Nuclease</keyword>
<feature type="binding site" evidence="8">
    <location>
        <position position="159"/>
    </location>
    <ligand>
        <name>a divalent metal cation</name>
        <dbReference type="ChEBI" id="CHEBI:60240"/>
    </ligand>
</feature>
<evidence type="ECO:0000256" key="5">
    <source>
        <dbReference type="ARBA" id="ARBA00022723"/>
    </source>
</evidence>
<proteinExistence type="inferred from homology"/>
<dbReference type="InterPro" id="IPR023160">
    <property type="entry name" value="RNase_HII_hlx-loop-hlx_cap_dom"/>
</dbReference>
<dbReference type="InterPro" id="IPR001352">
    <property type="entry name" value="RNase_HII/HIII"/>
</dbReference>
<dbReference type="GO" id="GO:0043137">
    <property type="term" value="P:DNA replication, removal of RNA primer"/>
    <property type="evidence" value="ECO:0007669"/>
    <property type="project" value="TreeGrafter"/>
</dbReference>
<evidence type="ECO:0000259" key="11">
    <source>
        <dbReference type="PROSITE" id="PS51975"/>
    </source>
</evidence>
<dbReference type="EC" id="3.1.26.4" evidence="9"/>
<dbReference type="GO" id="GO:0006298">
    <property type="term" value="P:mismatch repair"/>
    <property type="evidence" value="ECO:0007669"/>
    <property type="project" value="TreeGrafter"/>
</dbReference>
<feature type="binding site" evidence="8">
    <location>
        <position position="43"/>
    </location>
    <ligand>
        <name>a divalent metal cation</name>
        <dbReference type="ChEBI" id="CHEBI:60240"/>
    </ligand>
</feature>
<evidence type="ECO:0000256" key="3">
    <source>
        <dbReference type="ARBA" id="ARBA00007058"/>
    </source>
</evidence>
<feature type="binding site" evidence="8">
    <location>
        <position position="44"/>
    </location>
    <ligand>
        <name>a divalent metal cation</name>
        <dbReference type="ChEBI" id="CHEBI:60240"/>
    </ligand>
</feature>
<keyword evidence="7 8" id="KW-0378">Hydrolase</keyword>
<dbReference type="InterPro" id="IPR012337">
    <property type="entry name" value="RNaseH-like_sf"/>
</dbReference>
<dbReference type="AlphaFoldDB" id="A0AAJ5YU54"/>
<dbReference type="GO" id="GO:0003723">
    <property type="term" value="F:RNA binding"/>
    <property type="evidence" value="ECO:0007669"/>
    <property type="project" value="UniProtKB-UniRule"/>
</dbReference>